<dbReference type="GO" id="GO:0005886">
    <property type="term" value="C:plasma membrane"/>
    <property type="evidence" value="ECO:0007669"/>
    <property type="project" value="UniProtKB-SubCell"/>
</dbReference>
<evidence type="ECO:0000256" key="5">
    <source>
        <dbReference type="ARBA" id="ARBA00022840"/>
    </source>
</evidence>
<dbReference type="GO" id="GO:0005524">
    <property type="term" value="F:ATP binding"/>
    <property type="evidence" value="ECO:0007669"/>
    <property type="project" value="UniProtKB-KW"/>
</dbReference>
<dbReference type="InterPro" id="IPR017871">
    <property type="entry name" value="ABC_transporter-like_CS"/>
</dbReference>
<dbReference type="Pfam" id="PF08352">
    <property type="entry name" value="oligo_HPY"/>
    <property type="match status" value="1"/>
</dbReference>
<dbReference type="PROSITE" id="PS00211">
    <property type="entry name" value="ABC_TRANSPORTER_1"/>
    <property type="match status" value="1"/>
</dbReference>
<proteinExistence type="inferred from homology"/>
<name>A0A5J6MXS0_9PROT</name>
<protein>
    <submittedName>
        <fullName evidence="7">ABC transporter ATP-binding protein</fullName>
    </submittedName>
</protein>
<dbReference type="CDD" id="cd03257">
    <property type="entry name" value="ABC_NikE_OppD_transporters"/>
    <property type="match status" value="1"/>
</dbReference>
<dbReference type="SMART" id="SM00382">
    <property type="entry name" value="AAA"/>
    <property type="match status" value="1"/>
</dbReference>
<dbReference type="FunFam" id="3.40.50.300:FF:000016">
    <property type="entry name" value="Oligopeptide ABC transporter ATP-binding component"/>
    <property type="match status" value="1"/>
</dbReference>
<evidence type="ECO:0000256" key="1">
    <source>
        <dbReference type="ARBA" id="ARBA00004417"/>
    </source>
</evidence>
<dbReference type="PANTHER" id="PTHR43776:SF7">
    <property type="entry name" value="D,D-DIPEPTIDE TRANSPORT ATP-BINDING PROTEIN DDPF-RELATED"/>
    <property type="match status" value="1"/>
</dbReference>
<evidence type="ECO:0000313" key="7">
    <source>
        <dbReference type="EMBL" id="QEX21733.1"/>
    </source>
</evidence>
<dbReference type="InterPro" id="IPR013563">
    <property type="entry name" value="Oligopep_ABC_C"/>
</dbReference>
<dbReference type="GO" id="GO:0055085">
    <property type="term" value="P:transmembrane transport"/>
    <property type="evidence" value="ECO:0007669"/>
    <property type="project" value="UniProtKB-ARBA"/>
</dbReference>
<dbReference type="Gene3D" id="3.40.50.300">
    <property type="entry name" value="P-loop containing nucleotide triphosphate hydrolases"/>
    <property type="match status" value="1"/>
</dbReference>
<evidence type="ECO:0000256" key="4">
    <source>
        <dbReference type="ARBA" id="ARBA00022741"/>
    </source>
</evidence>
<dbReference type="PROSITE" id="PS50893">
    <property type="entry name" value="ABC_TRANSPORTER_2"/>
    <property type="match status" value="1"/>
</dbReference>
<keyword evidence="8" id="KW-1185">Reference proteome</keyword>
<comment type="subcellular location">
    <subcellularLocation>
        <location evidence="1">Cell inner membrane</location>
        <topology evidence="1">Peripheral membrane protein</topology>
    </subcellularLocation>
</comment>
<dbReference type="GO" id="GO:0016887">
    <property type="term" value="F:ATP hydrolysis activity"/>
    <property type="evidence" value="ECO:0007669"/>
    <property type="project" value="InterPro"/>
</dbReference>
<dbReference type="Pfam" id="PF00005">
    <property type="entry name" value="ABC_tran"/>
    <property type="match status" value="1"/>
</dbReference>
<dbReference type="RefSeq" id="WP_151116492.1">
    <property type="nucleotide sequence ID" value="NZ_CP042582.1"/>
</dbReference>
<evidence type="ECO:0000313" key="8">
    <source>
        <dbReference type="Proteomes" id="UP000325797"/>
    </source>
</evidence>
<evidence type="ECO:0000256" key="3">
    <source>
        <dbReference type="ARBA" id="ARBA00022448"/>
    </source>
</evidence>
<dbReference type="EMBL" id="CP042582">
    <property type="protein sequence ID" value="QEX21733.1"/>
    <property type="molecule type" value="Genomic_DNA"/>
</dbReference>
<accession>A0A5J6MXS0</accession>
<dbReference type="NCBIfam" id="TIGR01727">
    <property type="entry name" value="oligo_HPY"/>
    <property type="match status" value="1"/>
</dbReference>
<dbReference type="KEGG" id="hadh:FRZ61_16620"/>
<dbReference type="InterPro" id="IPR003593">
    <property type="entry name" value="AAA+_ATPase"/>
</dbReference>
<dbReference type="Proteomes" id="UP000325797">
    <property type="component" value="Chromosome"/>
</dbReference>
<comment type="similarity">
    <text evidence="2">Belongs to the ABC transporter superfamily.</text>
</comment>
<organism evidence="7 8">
    <name type="scientific">Hypericibacter adhaerens</name>
    <dbReference type="NCBI Taxonomy" id="2602016"/>
    <lineage>
        <taxon>Bacteria</taxon>
        <taxon>Pseudomonadati</taxon>
        <taxon>Pseudomonadota</taxon>
        <taxon>Alphaproteobacteria</taxon>
        <taxon>Rhodospirillales</taxon>
        <taxon>Dongiaceae</taxon>
        <taxon>Hypericibacter</taxon>
    </lineage>
</organism>
<dbReference type="PANTHER" id="PTHR43776">
    <property type="entry name" value="TRANSPORT ATP-BINDING PROTEIN"/>
    <property type="match status" value="1"/>
</dbReference>
<dbReference type="InterPro" id="IPR003439">
    <property type="entry name" value="ABC_transporter-like_ATP-bd"/>
</dbReference>
<evidence type="ECO:0000256" key="2">
    <source>
        <dbReference type="ARBA" id="ARBA00005417"/>
    </source>
</evidence>
<gene>
    <name evidence="7" type="ORF">FRZ61_16620</name>
</gene>
<reference evidence="7 8" key="1">
    <citation type="submission" date="2019-08" db="EMBL/GenBank/DDBJ databases">
        <title>Hyperibacter terrae gen. nov., sp. nov. and Hyperibacter viscosus sp. nov., two new members in the family Rhodospirillaceae isolated from the rhizosphere of Hypericum perforatum.</title>
        <authorList>
            <person name="Noviana Z."/>
        </authorList>
    </citation>
    <scope>NUCLEOTIDE SEQUENCE [LARGE SCALE GENOMIC DNA]</scope>
    <source>
        <strain evidence="7 8">R5959</strain>
    </source>
</reference>
<keyword evidence="3" id="KW-0813">Transport</keyword>
<dbReference type="AlphaFoldDB" id="A0A5J6MXS0"/>
<evidence type="ECO:0000259" key="6">
    <source>
        <dbReference type="PROSITE" id="PS50893"/>
    </source>
</evidence>
<keyword evidence="4" id="KW-0547">Nucleotide-binding</keyword>
<dbReference type="SUPFAM" id="SSF52540">
    <property type="entry name" value="P-loop containing nucleoside triphosphate hydrolases"/>
    <property type="match status" value="1"/>
</dbReference>
<keyword evidence="5 7" id="KW-0067">ATP-binding</keyword>
<dbReference type="InterPro" id="IPR050319">
    <property type="entry name" value="ABC_transp_ATP-bind"/>
</dbReference>
<dbReference type="InterPro" id="IPR027417">
    <property type="entry name" value="P-loop_NTPase"/>
</dbReference>
<dbReference type="OrthoDB" id="37801at2"/>
<feature type="domain" description="ABC transporter" evidence="6">
    <location>
        <begin position="5"/>
        <end position="258"/>
    </location>
</feature>
<sequence length="335" mass="35591">MTALLETDALTVEFREGGLGALFNPAGARVTHAVNGVSLSVAPGETLGLVGESGCGKSTLGRAMLRLVEPRAGSVRFGGTDLAALDPARLTRFRRRAQMIFQDPFAALNPRLTIGETLAEVFRVHRLCAPGEIPQRLAALMQSVGLSPDLAARRPAALSGGQCQRVGIARALAVGPELLIADEAVSALDVSIQAQILNLLTQLCAERHLALIFISHDLGVIRHLCRRVAVMYLGRIVEEGPTEAVFTNPRHPYTAALLASIPRMAPDGSLPPPQLLDEPPSPTRLPQGCAFHPRCPKAFALCRQGPAPALRRQEPVQVACELYPPLVNGSAPAGH</sequence>
<dbReference type="GO" id="GO:0015833">
    <property type="term" value="P:peptide transport"/>
    <property type="evidence" value="ECO:0007669"/>
    <property type="project" value="InterPro"/>
</dbReference>